<proteinExistence type="inferred from homology"/>
<dbReference type="GO" id="GO:0008843">
    <property type="term" value="F:endochitinase activity"/>
    <property type="evidence" value="ECO:0007669"/>
    <property type="project" value="UniProtKB-EC"/>
</dbReference>
<dbReference type="PROSITE" id="PS51910">
    <property type="entry name" value="GH18_2"/>
    <property type="match status" value="1"/>
</dbReference>
<dbReference type="GO" id="GO:0006032">
    <property type="term" value="P:chitin catabolic process"/>
    <property type="evidence" value="ECO:0007669"/>
    <property type="project" value="UniProtKB-KW"/>
</dbReference>
<evidence type="ECO:0000256" key="6">
    <source>
        <dbReference type="RuleBase" id="RU000489"/>
    </source>
</evidence>
<dbReference type="GO" id="GO:0005975">
    <property type="term" value="P:carbohydrate metabolic process"/>
    <property type="evidence" value="ECO:0007669"/>
    <property type="project" value="InterPro"/>
</dbReference>
<dbReference type="InterPro" id="IPR029070">
    <property type="entry name" value="Chitinase_insertion_sf"/>
</dbReference>
<dbReference type="EC" id="3.2.1.14" evidence="2"/>
<dbReference type="Gene3D" id="3.20.20.80">
    <property type="entry name" value="Glycosidases"/>
    <property type="match status" value="1"/>
</dbReference>
<sequence length="364" mass="41133">MAYYFPREEFDVNQLQLEKLTHLIFSFSYVIDGEMAFKNELSDIRLKQLVAEKEKYPNLKVMVACGGWGADGFSDAAFTDESRTKFIQSTVEFVEKYHLDGIDMDWEYPTIPAEGTKARPEDKQNFTKLIRGLREALDKIDRPQILTFAAAGWRNYFDYVELSEVMKHVDHINLMTYDQAGGGNKFTQHHTALGRVTLNDLAGTPLGEEMKSRTSEEGEEPALWEPQSAEGIVDFYLEQGVDPTKIVIGAAFYGKGWKGVSPQNNGLYQPNKGPVRGGNYRRLQEEFIDQNGFERHWDPLAKAPFLYSPSDSIFITYDDPQSVGLKTQFALDKKLGGIMFWELGGDTNQPGGLLDAIFETAVSE</sequence>
<dbReference type="EMBL" id="QWGR01000001">
    <property type="protein sequence ID" value="RIJ50892.1"/>
    <property type="molecule type" value="Genomic_DNA"/>
</dbReference>
<reference evidence="9 10" key="1">
    <citation type="submission" date="2018-08" db="EMBL/GenBank/DDBJ databases">
        <title>Pallidiluteibacterium maritimus gen. nov., sp. nov., isolated from coastal sediment.</title>
        <authorList>
            <person name="Zhou L.Y."/>
        </authorList>
    </citation>
    <scope>NUCLEOTIDE SEQUENCE [LARGE SCALE GENOMIC DNA]</scope>
    <source>
        <strain evidence="9 10">XSD2</strain>
    </source>
</reference>
<dbReference type="PANTHER" id="PTHR11177">
    <property type="entry name" value="CHITINASE"/>
    <property type="match status" value="1"/>
</dbReference>
<accession>A0A399T7Q6</accession>
<dbReference type="InterPro" id="IPR001223">
    <property type="entry name" value="Glyco_hydro18_cat"/>
</dbReference>
<dbReference type="SMART" id="SM00636">
    <property type="entry name" value="Glyco_18"/>
    <property type="match status" value="1"/>
</dbReference>
<keyword evidence="4" id="KW-0146">Chitin degradation</keyword>
<evidence type="ECO:0000256" key="1">
    <source>
        <dbReference type="ARBA" id="ARBA00000822"/>
    </source>
</evidence>
<dbReference type="SUPFAM" id="SSF51445">
    <property type="entry name" value="(Trans)glycosidases"/>
    <property type="match status" value="1"/>
</dbReference>
<evidence type="ECO:0000256" key="3">
    <source>
        <dbReference type="ARBA" id="ARBA00022801"/>
    </source>
</evidence>
<evidence type="ECO:0000256" key="5">
    <source>
        <dbReference type="ARBA" id="ARBA00023295"/>
    </source>
</evidence>
<organism evidence="9 10">
    <name type="scientific">Maribellus luteus</name>
    <dbReference type="NCBI Taxonomy" id="2305463"/>
    <lineage>
        <taxon>Bacteria</taxon>
        <taxon>Pseudomonadati</taxon>
        <taxon>Bacteroidota</taxon>
        <taxon>Bacteroidia</taxon>
        <taxon>Marinilabiliales</taxon>
        <taxon>Prolixibacteraceae</taxon>
        <taxon>Maribellus</taxon>
    </lineage>
</organism>
<evidence type="ECO:0000256" key="2">
    <source>
        <dbReference type="ARBA" id="ARBA00012729"/>
    </source>
</evidence>
<comment type="similarity">
    <text evidence="7">Belongs to the glycosyl hydrolase 18 family.</text>
</comment>
<dbReference type="PANTHER" id="PTHR11177:SF317">
    <property type="entry name" value="CHITINASE 12-RELATED"/>
    <property type="match status" value="1"/>
</dbReference>
<keyword evidence="10" id="KW-1185">Reference proteome</keyword>
<dbReference type="InterPro" id="IPR050314">
    <property type="entry name" value="Glycosyl_Hydrlase_18"/>
</dbReference>
<dbReference type="InterPro" id="IPR011583">
    <property type="entry name" value="Chitinase_II/V-like_cat"/>
</dbReference>
<keyword evidence="5 6" id="KW-0326">Glycosidase</keyword>
<keyword evidence="3 6" id="KW-0378">Hydrolase</keyword>
<dbReference type="InterPro" id="IPR001579">
    <property type="entry name" value="Glyco_hydro_18_chit_AS"/>
</dbReference>
<dbReference type="Proteomes" id="UP000265926">
    <property type="component" value="Unassembled WGS sequence"/>
</dbReference>
<evidence type="ECO:0000259" key="8">
    <source>
        <dbReference type="PROSITE" id="PS51910"/>
    </source>
</evidence>
<keyword evidence="4" id="KW-0624">Polysaccharide degradation</keyword>
<keyword evidence="4" id="KW-0119">Carbohydrate metabolism</keyword>
<name>A0A399T7Q6_9BACT</name>
<dbReference type="InterPro" id="IPR017853">
    <property type="entry name" value="GH"/>
</dbReference>
<dbReference type="GO" id="GO:0008061">
    <property type="term" value="F:chitin binding"/>
    <property type="evidence" value="ECO:0007669"/>
    <property type="project" value="InterPro"/>
</dbReference>
<comment type="caution">
    <text evidence="9">The sequence shown here is derived from an EMBL/GenBank/DDBJ whole genome shotgun (WGS) entry which is preliminary data.</text>
</comment>
<evidence type="ECO:0000256" key="4">
    <source>
        <dbReference type="ARBA" id="ARBA00023024"/>
    </source>
</evidence>
<protein>
    <recommendedName>
        <fullName evidence="2">chitinase</fullName>
        <ecNumber evidence="2">3.2.1.14</ecNumber>
    </recommendedName>
</protein>
<dbReference type="Pfam" id="PF00704">
    <property type="entry name" value="Glyco_hydro_18"/>
    <property type="match status" value="1"/>
</dbReference>
<comment type="catalytic activity">
    <reaction evidence="1">
        <text>Random endo-hydrolysis of N-acetyl-beta-D-glucosaminide (1-&gt;4)-beta-linkages in chitin and chitodextrins.</text>
        <dbReference type="EC" id="3.2.1.14"/>
    </reaction>
</comment>
<dbReference type="OrthoDB" id="9775889at2"/>
<dbReference type="PROSITE" id="PS01095">
    <property type="entry name" value="GH18_1"/>
    <property type="match status" value="1"/>
</dbReference>
<dbReference type="CDD" id="cd06548">
    <property type="entry name" value="GH18_chitinase"/>
    <property type="match status" value="1"/>
</dbReference>
<evidence type="ECO:0000313" key="10">
    <source>
        <dbReference type="Proteomes" id="UP000265926"/>
    </source>
</evidence>
<dbReference type="Gene3D" id="3.10.50.10">
    <property type="match status" value="1"/>
</dbReference>
<evidence type="ECO:0000256" key="7">
    <source>
        <dbReference type="RuleBase" id="RU004453"/>
    </source>
</evidence>
<dbReference type="SUPFAM" id="SSF54556">
    <property type="entry name" value="Chitinase insertion domain"/>
    <property type="match status" value="1"/>
</dbReference>
<feature type="domain" description="GH18" evidence="8">
    <location>
        <begin position="1"/>
        <end position="364"/>
    </location>
</feature>
<dbReference type="AlphaFoldDB" id="A0A399T7Q6"/>
<gene>
    <name evidence="9" type="ORF">D1614_02335</name>
</gene>
<evidence type="ECO:0000313" key="9">
    <source>
        <dbReference type="EMBL" id="RIJ50892.1"/>
    </source>
</evidence>